<name>A0A1V3J5M1_9PAST</name>
<dbReference type="Pfam" id="PF04077">
    <property type="entry name" value="DsrH"/>
    <property type="match status" value="1"/>
</dbReference>
<dbReference type="EMBL" id="MLHN01000010">
    <property type="protein sequence ID" value="OOF50337.1"/>
    <property type="molecule type" value="Genomic_DNA"/>
</dbReference>
<evidence type="ECO:0008006" key="3">
    <source>
        <dbReference type="Google" id="ProtNLM"/>
    </source>
</evidence>
<keyword evidence="2" id="KW-1185">Reference proteome</keyword>
<evidence type="ECO:0000313" key="1">
    <source>
        <dbReference type="EMBL" id="OOF50337.1"/>
    </source>
</evidence>
<gene>
    <name evidence="1" type="ORF">BKK54_06730</name>
</gene>
<sequence>MLYCFSQSSYDNDELVTFLSSVTENDAVVLWQDGVLLAIKYPQYFESCEGKCFAIEPDVIARDLTALLPEESKVRLISLMDLVDITEQYFPQVTL</sequence>
<dbReference type="RefSeq" id="WP_077542378.1">
    <property type="nucleotide sequence ID" value="NZ_MLHN01000010.1"/>
</dbReference>
<evidence type="ECO:0000313" key="2">
    <source>
        <dbReference type="Proteomes" id="UP000188481"/>
    </source>
</evidence>
<protein>
    <recommendedName>
        <fullName evidence="3">Sulfurtransferase TusB</fullName>
    </recommendedName>
</protein>
<proteinExistence type="predicted"/>
<dbReference type="Gene3D" id="3.40.1260.10">
    <property type="entry name" value="DsrEFH-like"/>
    <property type="match status" value="1"/>
</dbReference>
<dbReference type="GO" id="GO:0002143">
    <property type="term" value="P:tRNA wobble position uridine thiolation"/>
    <property type="evidence" value="ECO:0007669"/>
    <property type="project" value="InterPro"/>
</dbReference>
<dbReference type="InterPro" id="IPR007215">
    <property type="entry name" value="Sulphur_relay_TusB/DsrH"/>
</dbReference>
<comment type="caution">
    <text evidence="1">The sequence shown here is derived from an EMBL/GenBank/DDBJ whole genome shotgun (WGS) entry which is preliminary data.</text>
</comment>
<dbReference type="AlphaFoldDB" id="A0A1V3J5M1"/>
<accession>A0A1V3J5M1</accession>
<dbReference type="Proteomes" id="UP000188481">
    <property type="component" value="Unassembled WGS sequence"/>
</dbReference>
<dbReference type="GO" id="GO:0005737">
    <property type="term" value="C:cytoplasm"/>
    <property type="evidence" value="ECO:0007669"/>
    <property type="project" value="InterPro"/>
</dbReference>
<dbReference type="STRING" id="1908264.BKK54_06730"/>
<dbReference type="InterPro" id="IPR027396">
    <property type="entry name" value="DsrEFH-like"/>
</dbReference>
<dbReference type="SUPFAM" id="SSF75169">
    <property type="entry name" value="DsrEFH-like"/>
    <property type="match status" value="1"/>
</dbReference>
<organism evidence="1 2">
    <name type="scientific">Rodentibacter genomosp. 1</name>
    <dbReference type="NCBI Taxonomy" id="1908264"/>
    <lineage>
        <taxon>Bacteria</taxon>
        <taxon>Pseudomonadati</taxon>
        <taxon>Pseudomonadota</taxon>
        <taxon>Gammaproteobacteria</taxon>
        <taxon>Pasteurellales</taxon>
        <taxon>Pasteurellaceae</taxon>
        <taxon>Rodentibacter</taxon>
    </lineage>
</organism>
<reference evidence="1 2" key="1">
    <citation type="submission" date="2016-10" db="EMBL/GenBank/DDBJ databases">
        <title>Rodentibacter gen. nov. and new species.</title>
        <authorList>
            <person name="Christensen H."/>
        </authorList>
    </citation>
    <scope>NUCLEOTIDE SEQUENCE [LARGE SCALE GENOMIC DNA]</scope>
    <source>
        <strain evidence="2">ppn416</strain>
    </source>
</reference>